<reference evidence="3 4" key="2">
    <citation type="submission" date="2018-11" db="EMBL/GenBank/DDBJ databases">
        <authorList>
            <consortium name="Pathogen Informatics"/>
        </authorList>
    </citation>
    <scope>NUCLEOTIDE SEQUENCE [LARGE SCALE GENOMIC DNA]</scope>
</reference>
<protein>
    <submittedName>
        <fullName evidence="5">CortBP2 domain-containing protein</fullName>
    </submittedName>
</protein>
<feature type="domain" description="Cortactin-binding protein-2 N-terminal" evidence="2">
    <location>
        <begin position="38"/>
        <end position="139"/>
    </location>
</feature>
<name>A0A183IQ26_9BILA</name>
<dbReference type="AlphaFoldDB" id="A0A183IQ26"/>
<accession>A0A183IQ26</accession>
<dbReference type="Proteomes" id="UP000270296">
    <property type="component" value="Unassembled WGS sequence"/>
</dbReference>
<evidence type="ECO:0000259" key="2">
    <source>
        <dbReference type="Pfam" id="PF09727"/>
    </source>
</evidence>
<dbReference type="OrthoDB" id="6021133at2759"/>
<organism evidence="5">
    <name type="scientific">Soboliphyme baturini</name>
    <dbReference type="NCBI Taxonomy" id="241478"/>
    <lineage>
        <taxon>Eukaryota</taxon>
        <taxon>Metazoa</taxon>
        <taxon>Ecdysozoa</taxon>
        <taxon>Nematoda</taxon>
        <taxon>Enoplea</taxon>
        <taxon>Dorylaimia</taxon>
        <taxon>Dioctophymatida</taxon>
        <taxon>Dioctophymatoidea</taxon>
        <taxon>Soboliphymatidae</taxon>
        <taxon>Soboliphyme</taxon>
    </lineage>
</organism>
<evidence type="ECO:0000313" key="3">
    <source>
        <dbReference type="EMBL" id="VDP08123.1"/>
    </source>
</evidence>
<dbReference type="EMBL" id="UZAM01009200">
    <property type="protein sequence ID" value="VDP08123.1"/>
    <property type="molecule type" value="Genomic_DNA"/>
</dbReference>
<reference evidence="5" key="1">
    <citation type="submission" date="2016-06" db="UniProtKB">
        <authorList>
            <consortium name="WormBaseParasite"/>
        </authorList>
    </citation>
    <scope>IDENTIFICATION</scope>
</reference>
<gene>
    <name evidence="3" type="ORF">SBAD_LOCUS5723</name>
</gene>
<dbReference type="PANTHER" id="PTHR23166">
    <property type="entry name" value="FILAMIN/GPBP-INTERACTING PROTEIN"/>
    <property type="match status" value="1"/>
</dbReference>
<evidence type="ECO:0000256" key="1">
    <source>
        <dbReference type="ARBA" id="ARBA00023054"/>
    </source>
</evidence>
<dbReference type="InterPro" id="IPR019131">
    <property type="entry name" value="Cortactin-binding_p2_N"/>
</dbReference>
<dbReference type="PANTHER" id="PTHR23166:SF5">
    <property type="entry name" value="CTTNBP2 N-TERMINAL-LIKE PROTEIN"/>
    <property type="match status" value="1"/>
</dbReference>
<proteinExistence type="predicted"/>
<evidence type="ECO:0000313" key="4">
    <source>
        <dbReference type="Proteomes" id="UP000270296"/>
    </source>
</evidence>
<keyword evidence="4" id="KW-1185">Reference proteome</keyword>
<dbReference type="Pfam" id="PF09727">
    <property type="entry name" value="CortBP2"/>
    <property type="match status" value="1"/>
</dbReference>
<evidence type="ECO:0000313" key="5">
    <source>
        <dbReference type="WBParaSite" id="SBAD_0000594901-mRNA-1"/>
    </source>
</evidence>
<keyword evidence="1" id="KW-0175">Coiled coil</keyword>
<sequence>MADEPSCSKDLSKSNKPFCNGSKDVNNFDLSSLAHGQLNQRDLLKLLSCLEGELQARDIVIATLKAEKAKHLLQQARYGKLGLRDPFTALQRDSFAVVDRATTDAGSNETDISQIYESQLTHLEKLIATQRKAHQRAKQVSDW</sequence>
<dbReference type="WBParaSite" id="SBAD_0000594901-mRNA-1">
    <property type="protein sequence ID" value="SBAD_0000594901-mRNA-1"/>
    <property type="gene ID" value="SBAD_0000594901"/>
</dbReference>
<dbReference type="InterPro" id="IPR050719">
    <property type="entry name" value="Cortactin-Actin_Reg"/>
</dbReference>